<dbReference type="SUPFAM" id="SSF53098">
    <property type="entry name" value="Ribonuclease H-like"/>
    <property type="match status" value="1"/>
</dbReference>
<dbReference type="Proteomes" id="UP001064489">
    <property type="component" value="Chromosome 1"/>
</dbReference>
<evidence type="ECO:0000313" key="2">
    <source>
        <dbReference type="EMBL" id="KAI9195370.1"/>
    </source>
</evidence>
<dbReference type="GO" id="GO:0004523">
    <property type="term" value="F:RNA-DNA hybrid ribonuclease activity"/>
    <property type="evidence" value="ECO:0007669"/>
    <property type="project" value="InterPro"/>
</dbReference>
<dbReference type="EMBL" id="JAJSOW010000003">
    <property type="protein sequence ID" value="KAI9195370.1"/>
    <property type="molecule type" value="Genomic_DNA"/>
</dbReference>
<sequence length="530" mass="60162">MKRAAKDLKHALVLKFLSSRPSIDVLGVQIIKTWGFSEVSMISFMDNHHVLLHLANKKNYVHVWAREGKVVAGCQFQLFNWSANFDVNKEPSIVPQWIFLPDLRLHLYRQDCLQSFAARFGRFFGTDNAMLYCMRATGARMCVEVDLQEEVVEGFSLVVGQNQGADLENFIQPSISEVIVNQLKEESIEEKVYDVLKSISIDSSPGESPQSFDKFHPINLYNVLYKAFSKILINKLSLAIGDLISEEQGAFVRGMSIFENVTLTQEMNKILHQKAAFNCLSVDEKVRSVGIPIVSACNCCSIRGIEDLDHILNKGDFASNLWRKVSAKVGVPFLSHLSWKERVQLWFNRVEVRHWNSSDDCILRNMEMQILLKKQKKIHVLRWLKPSLGTLKLNLDGSSLGNSGPADGGGILRDSAGNFIFGFSKFFGSCSNNEAELRVLVEEITICKHFGHDGIDIEFDSDVVVSWIRARICNPWYLWDFWDQLTDLFEGFDFSIRHFYSEGNKVVDALAHYGASVGIMCLHVLVSFQE</sequence>
<dbReference type="InterPro" id="IPR012337">
    <property type="entry name" value="RNaseH-like_sf"/>
</dbReference>
<dbReference type="InterPro" id="IPR002156">
    <property type="entry name" value="RNaseH_domain"/>
</dbReference>
<feature type="domain" description="RNase H type-1" evidence="1">
    <location>
        <begin position="387"/>
        <end position="516"/>
    </location>
</feature>
<dbReference type="Pfam" id="PF14111">
    <property type="entry name" value="DUF4283"/>
    <property type="match status" value="1"/>
</dbReference>
<dbReference type="Gene3D" id="3.30.420.10">
    <property type="entry name" value="Ribonuclease H-like superfamily/Ribonuclease H"/>
    <property type="match status" value="1"/>
</dbReference>
<accession>A0AAD5P0G7</accession>
<reference evidence="2" key="2">
    <citation type="submission" date="2023-02" db="EMBL/GenBank/DDBJ databases">
        <authorList>
            <person name="Swenson N.G."/>
            <person name="Wegrzyn J.L."/>
            <person name="Mcevoy S.L."/>
        </authorList>
    </citation>
    <scope>NUCLEOTIDE SEQUENCE</scope>
    <source>
        <strain evidence="2">91603</strain>
        <tissue evidence="2">Leaf</tissue>
    </source>
</reference>
<evidence type="ECO:0000259" key="1">
    <source>
        <dbReference type="PROSITE" id="PS50879"/>
    </source>
</evidence>
<gene>
    <name evidence="2" type="ORF">LWI28_014229</name>
</gene>
<evidence type="ECO:0000313" key="3">
    <source>
        <dbReference type="Proteomes" id="UP001064489"/>
    </source>
</evidence>
<dbReference type="InterPro" id="IPR053151">
    <property type="entry name" value="RNase_H-like"/>
</dbReference>
<proteinExistence type="predicted"/>
<name>A0AAD5P0G7_ACENE</name>
<dbReference type="PANTHER" id="PTHR47723">
    <property type="entry name" value="OS05G0353850 PROTEIN"/>
    <property type="match status" value="1"/>
</dbReference>
<dbReference type="InterPro" id="IPR025558">
    <property type="entry name" value="DUF4283"/>
</dbReference>
<dbReference type="InterPro" id="IPR044730">
    <property type="entry name" value="RNase_H-like_dom_plant"/>
</dbReference>
<dbReference type="Pfam" id="PF13456">
    <property type="entry name" value="RVT_3"/>
    <property type="match status" value="1"/>
</dbReference>
<organism evidence="2 3">
    <name type="scientific">Acer negundo</name>
    <name type="common">Box elder</name>
    <dbReference type="NCBI Taxonomy" id="4023"/>
    <lineage>
        <taxon>Eukaryota</taxon>
        <taxon>Viridiplantae</taxon>
        <taxon>Streptophyta</taxon>
        <taxon>Embryophyta</taxon>
        <taxon>Tracheophyta</taxon>
        <taxon>Spermatophyta</taxon>
        <taxon>Magnoliopsida</taxon>
        <taxon>eudicotyledons</taxon>
        <taxon>Gunneridae</taxon>
        <taxon>Pentapetalae</taxon>
        <taxon>rosids</taxon>
        <taxon>malvids</taxon>
        <taxon>Sapindales</taxon>
        <taxon>Sapindaceae</taxon>
        <taxon>Hippocastanoideae</taxon>
        <taxon>Acereae</taxon>
        <taxon>Acer</taxon>
    </lineage>
</organism>
<dbReference type="CDD" id="cd06222">
    <property type="entry name" value="RNase_H_like"/>
    <property type="match status" value="1"/>
</dbReference>
<dbReference type="AlphaFoldDB" id="A0AAD5P0G7"/>
<dbReference type="PANTHER" id="PTHR47723:SF19">
    <property type="entry name" value="POLYNUCLEOTIDYL TRANSFERASE, RIBONUCLEASE H-LIKE SUPERFAMILY PROTEIN"/>
    <property type="match status" value="1"/>
</dbReference>
<protein>
    <recommendedName>
        <fullName evidence="1">RNase H type-1 domain-containing protein</fullName>
    </recommendedName>
</protein>
<dbReference type="InterPro" id="IPR036397">
    <property type="entry name" value="RNaseH_sf"/>
</dbReference>
<dbReference type="GO" id="GO:0003676">
    <property type="term" value="F:nucleic acid binding"/>
    <property type="evidence" value="ECO:0007669"/>
    <property type="project" value="InterPro"/>
</dbReference>
<dbReference type="PROSITE" id="PS50879">
    <property type="entry name" value="RNASE_H_1"/>
    <property type="match status" value="1"/>
</dbReference>
<reference evidence="2" key="1">
    <citation type="journal article" date="2022" name="Plant J.">
        <title>Strategies of tolerance reflected in two North American maple genomes.</title>
        <authorList>
            <person name="McEvoy S.L."/>
            <person name="Sezen U.U."/>
            <person name="Trouern-Trend A."/>
            <person name="McMahon S.M."/>
            <person name="Schaberg P.G."/>
            <person name="Yang J."/>
            <person name="Wegrzyn J.L."/>
            <person name="Swenson N.G."/>
        </authorList>
    </citation>
    <scope>NUCLEOTIDE SEQUENCE</scope>
    <source>
        <strain evidence="2">91603</strain>
    </source>
</reference>
<keyword evidence="3" id="KW-1185">Reference proteome</keyword>
<comment type="caution">
    <text evidence="2">The sequence shown here is derived from an EMBL/GenBank/DDBJ whole genome shotgun (WGS) entry which is preliminary data.</text>
</comment>